<dbReference type="PANTHER" id="PTHR11458:SF0">
    <property type="entry name" value="DELTA-AMINOLEVULINIC ACID DEHYDRATASE"/>
    <property type="match status" value="1"/>
</dbReference>
<dbReference type="Gene3D" id="3.20.20.70">
    <property type="entry name" value="Aldolase class I"/>
    <property type="match status" value="1"/>
</dbReference>
<evidence type="ECO:0000256" key="11">
    <source>
        <dbReference type="ARBA" id="ARBA00047651"/>
    </source>
</evidence>
<dbReference type="EC" id="4.2.1.24" evidence="3"/>
<dbReference type="InterPro" id="IPR013785">
    <property type="entry name" value="Aldolase_TIM"/>
</dbReference>
<protein>
    <recommendedName>
        <fullName evidence="3">porphobilinogen synthase</fullName>
        <ecNumber evidence="3">4.2.1.24</ecNumber>
    </recommendedName>
    <alternativeName>
        <fullName evidence="10">Porphobilinogen synthase</fullName>
    </alternativeName>
</protein>
<evidence type="ECO:0000256" key="12">
    <source>
        <dbReference type="RuleBase" id="RU004161"/>
    </source>
</evidence>
<keyword evidence="5" id="KW-0350">Heme biosynthesis</keyword>
<dbReference type="AlphaFoldDB" id="A0A8S1ZRF2"/>
<reference evidence="13" key="1">
    <citation type="submission" date="2021-01" db="EMBL/GenBank/DDBJ databases">
        <authorList>
            <person name="Bezrukov I."/>
        </authorList>
    </citation>
    <scope>NUCLEOTIDE SEQUENCE</scope>
</reference>
<evidence type="ECO:0000256" key="6">
    <source>
        <dbReference type="ARBA" id="ARBA00023171"/>
    </source>
</evidence>
<dbReference type="Pfam" id="PF00490">
    <property type="entry name" value="ALAD"/>
    <property type="match status" value="1"/>
</dbReference>
<keyword evidence="6" id="KW-0149">Chlorophyll biosynthesis</keyword>
<dbReference type="Proteomes" id="UP000682877">
    <property type="component" value="Chromosome 2"/>
</dbReference>
<evidence type="ECO:0000256" key="3">
    <source>
        <dbReference type="ARBA" id="ARBA00012053"/>
    </source>
</evidence>
<evidence type="ECO:0000256" key="2">
    <source>
        <dbReference type="ARBA" id="ARBA00008055"/>
    </source>
</evidence>
<comment type="catalytic activity">
    <reaction evidence="11">
        <text>2 5-aminolevulinate = porphobilinogen + 2 H2O + H(+)</text>
        <dbReference type="Rhea" id="RHEA:24064"/>
        <dbReference type="ChEBI" id="CHEBI:15377"/>
        <dbReference type="ChEBI" id="CHEBI:15378"/>
        <dbReference type="ChEBI" id="CHEBI:58126"/>
        <dbReference type="ChEBI" id="CHEBI:356416"/>
        <dbReference type="EC" id="4.2.1.24"/>
    </reaction>
</comment>
<dbReference type="GO" id="GO:0006783">
    <property type="term" value="P:heme biosynthetic process"/>
    <property type="evidence" value="ECO:0007669"/>
    <property type="project" value="UniProtKB-KW"/>
</dbReference>
<comment type="function">
    <text evidence="9">Catalyzes an early step in the biosynthesis of tetrapyrroles. Binds two molecules of 5-aminolevulinate per subunit, each at a distinct site, and catalyzes their condensation to form porphobilinogen.</text>
</comment>
<dbReference type="GO" id="GO:0004655">
    <property type="term" value="F:porphobilinogen synthase activity"/>
    <property type="evidence" value="ECO:0007669"/>
    <property type="project" value="UniProtKB-EC"/>
</dbReference>
<evidence type="ECO:0000313" key="13">
    <source>
        <dbReference type="EMBL" id="CAE5963520.1"/>
    </source>
</evidence>
<evidence type="ECO:0000256" key="9">
    <source>
        <dbReference type="ARBA" id="ARBA00025628"/>
    </source>
</evidence>
<dbReference type="GO" id="GO:0005829">
    <property type="term" value="C:cytosol"/>
    <property type="evidence" value="ECO:0007669"/>
    <property type="project" value="TreeGrafter"/>
</dbReference>
<dbReference type="PRINTS" id="PR00144">
    <property type="entry name" value="DALDHYDRTASE"/>
</dbReference>
<evidence type="ECO:0000313" key="14">
    <source>
        <dbReference type="Proteomes" id="UP000682877"/>
    </source>
</evidence>
<dbReference type="EMBL" id="LR999452">
    <property type="protein sequence ID" value="CAE5963520.1"/>
    <property type="molecule type" value="Genomic_DNA"/>
</dbReference>
<evidence type="ECO:0000256" key="8">
    <source>
        <dbReference type="ARBA" id="ARBA00023244"/>
    </source>
</evidence>
<gene>
    <name evidence="13" type="ORF">AARE701A_LOCUS4971</name>
</gene>
<dbReference type="SUPFAM" id="SSF51569">
    <property type="entry name" value="Aldolase"/>
    <property type="match status" value="1"/>
</dbReference>
<evidence type="ECO:0000256" key="7">
    <source>
        <dbReference type="ARBA" id="ARBA00023239"/>
    </source>
</evidence>
<evidence type="ECO:0000256" key="5">
    <source>
        <dbReference type="ARBA" id="ARBA00023133"/>
    </source>
</evidence>
<keyword evidence="8" id="KW-0627">Porphyrin biosynthesis</keyword>
<comment type="pathway">
    <text evidence="1">Porphyrin-containing compound metabolism; protoporphyrin-IX biosynthesis; coproporphyrinogen-III from 5-aminolevulinate: step 1/4.</text>
</comment>
<dbReference type="InterPro" id="IPR001731">
    <property type="entry name" value="ALAD"/>
</dbReference>
<keyword evidence="7" id="KW-0456">Lyase</keyword>
<organism evidence="13 14">
    <name type="scientific">Arabidopsis arenosa</name>
    <name type="common">Sand rock-cress</name>
    <name type="synonym">Cardaminopsis arenosa</name>
    <dbReference type="NCBI Taxonomy" id="38785"/>
    <lineage>
        <taxon>Eukaryota</taxon>
        <taxon>Viridiplantae</taxon>
        <taxon>Streptophyta</taxon>
        <taxon>Embryophyta</taxon>
        <taxon>Tracheophyta</taxon>
        <taxon>Spermatophyta</taxon>
        <taxon>Magnoliopsida</taxon>
        <taxon>eudicotyledons</taxon>
        <taxon>Gunneridae</taxon>
        <taxon>Pentapetalae</taxon>
        <taxon>rosids</taxon>
        <taxon>malvids</taxon>
        <taxon>Brassicales</taxon>
        <taxon>Brassicaceae</taxon>
        <taxon>Camelineae</taxon>
        <taxon>Arabidopsis</taxon>
    </lineage>
</organism>
<dbReference type="SMART" id="SM01004">
    <property type="entry name" value="ALAD"/>
    <property type="match status" value="1"/>
</dbReference>
<dbReference type="PANTHER" id="PTHR11458">
    <property type="entry name" value="DELTA-AMINOLEVULINIC ACID DEHYDRATASE"/>
    <property type="match status" value="1"/>
</dbReference>
<keyword evidence="4" id="KW-0021">Allosteric enzyme</keyword>
<dbReference type="GO" id="GO:0008270">
    <property type="term" value="F:zinc ion binding"/>
    <property type="evidence" value="ECO:0007669"/>
    <property type="project" value="TreeGrafter"/>
</dbReference>
<sequence length="83" mass="9261">MIDARVGGIRAALDAEGFQNVYIMSYTAKYASSFYGPFREALDSNPRFGDKKTYQIDPANYREALIEAREDESEGADILLSIS</sequence>
<keyword evidence="14" id="KW-1185">Reference proteome</keyword>
<proteinExistence type="inferred from homology"/>
<evidence type="ECO:0000256" key="1">
    <source>
        <dbReference type="ARBA" id="ARBA00004694"/>
    </source>
</evidence>
<dbReference type="GO" id="GO:0015995">
    <property type="term" value="P:chlorophyll biosynthetic process"/>
    <property type="evidence" value="ECO:0007669"/>
    <property type="project" value="UniProtKB-KW"/>
</dbReference>
<evidence type="ECO:0000256" key="4">
    <source>
        <dbReference type="ARBA" id="ARBA00022533"/>
    </source>
</evidence>
<name>A0A8S1ZRF2_ARAAE</name>
<accession>A0A8S1ZRF2</accession>
<comment type="similarity">
    <text evidence="2 12">Belongs to the ALAD family.</text>
</comment>
<evidence type="ECO:0000256" key="10">
    <source>
        <dbReference type="ARBA" id="ARBA00032837"/>
    </source>
</evidence>